<keyword evidence="2" id="KW-1185">Reference proteome</keyword>
<comment type="caution">
    <text evidence="1">The sequence shown here is derived from an EMBL/GenBank/DDBJ whole genome shotgun (WGS) entry which is preliminary data.</text>
</comment>
<dbReference type="SUPFAM" id="SSF55729">
    <property type="entry name" value="Acyl-CoA N-acyltransferases (Nat)"/>
    <property type="match status" value="1"/>
</dbReference>
<proteinExistence type="predicted"/>
<evidence type="ECO:0000313" key="2">
    <source>
        <dbReference type="Proteomes" id="UP000680865"/>
    </source>
</evidence>
<sequence length="260" mass="28492">MTRSGRGCHPDGMDLDIAPLDGRMGLWEQLSGYWPTFVTNDPTGALYYRHFAEIWPEFTLLAVDRATGEPVAKAHSVPLSFTGDIGDIGDGLPENGWDWAIRSAALDHMGSVKPTIVSALEIMVRPDVRGSGLSGLMLGAMRENAGRLGFKDLVAPVRPSGKHAQIDKSIDEYAYETRADGLPIDPWLRVHVRAGGTILNVAHSSMVVAGSLKQWREWTGLPFDRTGPVVVPEALTAVHCDVEEDHAVYVEPNVWVHHRI</sequence>
<gene>
    <name evidence="1" type="ORF">Aco04nite_67590</name>
</gene>
<dbReference type="Proteomes" id="UP000680865">
    <property type="component" value="Unassembled WGS sequence"/>
</dbReference>
<organism evidence="1 2">
    <name type="scientific">Winogradskya consettensis</name>
    <dbReference type="NCBI Taxonomy" id="113560"/>
    <lineage>
        <taxon>Bacteria</taxon>
        <taxon>Bacillati</taxon>
        <taxon>Actinomycetota</taxon>
        <taxon>Actinomycetes</taxon>
        <taxon>Micromonosporales</taxon>
        <taxon>Micromonosporaceae</taxon>
        <taxon>Winogradskya</taxon>
    </lineage>
</organism>
<evidence type="ECO:0008006" key="3">
    <source>
        <dbReference type="Google" id="ProtNLM"/>
    </source>
</evidence>
<dbReference type="AlphaFoldDB" id="A0A919SWB3"/>
<name>A0A919SWB3_9ACTN</name>
<reference evidence="1" key="1">
    <citation type="submission" date="2021-03" db="EMBL/GenBank/DDBJ databases">
        <title>Whole genome shotgun sequence of Actinoplanes consettensis NBRC 14913.</title>
        <authorList>
            <person name="Komaki H."/>
            <person name="Tamura T."/>
        </authorList>
    </citation>
    <scope>NUCLEOTIDE SEQUENCE</scope>
    <source>
        <strain evidence="1">NBRC 14913</strain>
    </source>
</reference>
<dbReference type="InterPro" id="IPR016181">
    <property type="entry name" value="Acyl_CoA_acyltransferase"/>
</dbReference>
<evidence type="ECO:0000313" key="1">
    <source>
        <dbReference type="EMBL" id="GIM79846.1"/>
    </source>
</evidence>
<dbReference type="Gene3D" id="3.40.630.30">
    <property type="match status" value="1"/>
</dbReference>
<protein>
    <recommendedName>
        <fullName evidence="3">N-acetyltransferase</fullName>
    </recommendedName>
</protein>
<dbReference type="EMBL" id="BOQP01000040">
    <property type="protein sequence ID" value="GIM79846.1"/>
    <property type="molecule type" value="Genomic_DNA"/>
</dbReference>
<accession>A0A919SWB3</accession>